<reference evidence="1" key="1">
    <citation type="submission" date="2016-10" db="EMBL/GenBank/DDBJ databases">
        <title>Sequence of Gallionella enrichment culture.</title>
        <authorList>
            <person name="Poehlein A."/>
            <person name="Muehling M."/>
            <person name="Daniel R."/>
        </authorList>
    </citation>
    <scope>NUCLEOTIDE SEQUENCE</scope>
</reference>
<sequence length="114" mass="11223">MTIAVVFAVGLVVALVVADQVPQGKTVVGNHVVDRFGRAAAAGLVQVSGAAQADGEIAPGTAASAGIADSGPLHPKTAHGITELVIPLQPFGCKAPALVATRANVPGFGNHLDA</sequence>
<dbReference type="EMBL" id="MLJW01007168">
    <property type="protein sequence ID" value="OIQ65637.1"/>
    <property type="molecule type" value="Genomic_DNA"/>
</dbReference>
<comment type="caution">
    <text evidence="1">The sequence shown here is derived from an EMBL/GenBank/DDBJ whole genome shotgun (WGS) entry which is preliminary data.</text>
</comment>
<proteinExistence type="predicted"/>
<dbReference type="AlphaFoldDB" id="A0A1J5PPZ4"/>
<protein>
    <submittedName>
        <fullName evidence="1">Uncharacterized protein</fullName>
    </submittedName>
</protein>
<name>A0A1J5PPZ4_9ZZZZ</name>
<gene>
    <name evidence="1" type="ORF">GALL_528020</name>
</gene>
<evidence type="ECO:0000313" key="1">
    <source>
        <dbReference type="EMBL" id="OIQ65637.1"/>
    </source>
</evidence>
<organism evidence="1">
    <name type="scientific">mine drainage metagenome</name>
    <dbReference type="NCBI Taxonomy" id="410659"/>
    <lineage>
        <taxon>unclassified sequences</taxon>
        <taxon>metagenomes</taxon>
        <taxon>ecological metagenomes</taxon>
    </lineage>
</organism>
<accession>A0A1J5PPZ4</accession>